<dbReference type="AlphaFoldDB" id="A0AB39QFK5"/>
<name>A0AB39QFK5_9ACTN</name>
<organism evidence="2">
    <name type="scientific">Streptomyces sp. R39</name>
    <dbReference type="NCBI Taxonomy" id="3238631"/>
    <lineage>
        <taxon>Bacteria</taxon>
        <taxon>Bacillati</taxon>
        <taxon>Actinomycetota</taxon>
        <taxon>Actinomycetes</taxon>
        <taxon>Kitasatosporales</taxon>
        <taxon>Streptomycetaceae</taxon>
        <taxon>Streptomyces</taxon>
    </lineage>
</organism>
<evidence type="ECO:0000313" key="2">
    <source>
        <dbReference type="EMBL" id="XDQ42000.1"/>
    </source>
</evidence>
<evidence type="ECO:0000256" key="1">
    <source>
        <dbReference type="SAM" id="MobiDB-lite"/>
    </source>
</evidence>
<proteinExistence type="predicted"/>
<protein>
    <submittedName>
        <fullName evidence="2">Uncharacterized protein</fullName>
    </submittedName>
</protein>
<accession>A0AB39QFK5</accession>
<sequence length="139" mass="15264">MPSSKDVRDLVAARRAGRRPLGVPQVDPADVVQDEPTLEAGPAPQQSSVEEGASAPEEAIIVPQGEEIGEPKNENTPAVPVIDKSQTPEPFSTYAFKERKKQLKMESAATGNDIWEIIEAALDDYFSPRNAKKRQRKQQ</sequence>
<gene>
    <name evidence="2" type="ORF">AB5J52_06845</name>
</gene>
<dbReference type="EMBL" id="CP163441">
    <property type="protein sequence ID" value="XDQ42000.1"/>
    <property type="molecule type" value="Genomic_DNA"/>
</dbReference>
<feature type="compositionally biased region" description="Basic and acidic residues" evidence="1">
    <location>
        <begin position="1"/>
        <end position="12"/>
    </location>
</feature>
<dbReference type="RefSeq" id="WP_369221548.1">
    <property type="nucleotide sequence ID" value="NZ_CP163441.1"/>
</dbReference>
<reference evidence="2" key="1">
    <citation type="submission" date="2024-07" db="EMBL/GenBank/DDBJ databases">
        <authorList>
            <person name="Yu S.T."/>
        </authorList>
    </citation>
    <scope>NUCLEOTIDE SEQUENCE</scope>
    <source>
        <strain evidence="2">R39</strain>
    </source>
</reference>
<feature type="region of interest" description="Disordered" evidence="1">
    <location>
        <begin position="1"/>
        <end position="90"/>
    </location>
</feature>